<dbReference type="Gene3D" id="1.20.1260.100">
    <property type="entry name" value="TspO/MBR protein"/>
    <property type="match status" value="1"/>
</dbReference>
<dbReference type="PANTHER" id="PTHR10057:SF0">
    <property type="entry name" value="TRANSLOCATOR PROTEIN"/>
    <property type="match status" value="1"/>
</dbReference>
<dbReference type="Pfam" id="PF03073">
    <property type="entry name" value="TspO_MBR"/>
    <property type="match status" value="1"/>
</dbReference>
<dbReference type="AlphaFoldDB" id="A0A183BIU3"/>
<keyword evidence="8" id="KW-1185">Reference proteome</keyword>
<feature type="transmembrane region" description="Helical" evidence="7">
    <location>
        <begin position="140"/>
        <end position="160"/>
    </location>
</feature>
<evidence type="ECO:0000256" key="3">
    <source>
        <dbReference type="ARBA" id="ARBA00022692"/>
    </source>
</evidence>
<dbReference type="GO" id="GO:0005741">
    <property type="term" value="C:mitochondrial outer membrane"/>
    <property type="evidence" value="ECO:0007669"/>
    <property type="project" value="TreeGrafter"/>
</dbReference>
<proteinExistence type="inferred from homology"/>
<sequence>MPLHWTSVDTRYAILCAAVPGVSAFAGTMIALKDEELVRYLKSQSFPEFAGRYKYVFLLVNTAVAAPFGLASNVLYKVGGGFGRVDTKVALALFGATVFSGLCVLPVLKNKNIKTVAANVAVLAGLSVATTTTFFNIDKISAYLTIPFTVWAILCTAMTVKATITSGKKDDDGSQSAGADSNKTTMFQE</sequence>
<dbReference type="InterPro" id="IPR004307">
    <property type="entry name" value="TspO_MBR"/>
</dbReference>
<dbReference type="PANTHER" id="PTHR10057">
    <property type="entry name" value="PERIPHERAL-TYPE BENZODIAZEPINE RECEPTOR"/>
    <property type="match status" value="1"/>
</dbReference>
<evidence type="ECO:0000313" key="9">
    <source>
        <dbReference type="WBParaSite" id="GPLIN_000052200"/>
    </source>
</evidence>
<evidence type="ECO:0000256" key="4">
    <source>
        <dbReference type="ARBA" id="ARBA00022989"/>
    </source>
</evidence>
<keyword evidence="3 7" id="KW-0812">Transmembrane</keyword>
<dbReference type="GO" id="GO:0033013">
    <property type="term" value="P:tetrapyrrole metabolic process"/>
    <property type="evidence" value="ECO:0007669"/>
    <property type="project" value="UniProtKB-ARBA"/>
</dbReference>
<organism evidence="8 9">
    <name type="scientific">Globodera pallida</name>
    <name type="common">Potato cyst nematode worm</name>
    <name type="synonym">Heterodera pallida</name>
    <dbReference type="NCBI Taxonomy" id="36090"/>
    <lineage>
        <taxon>Eukaryota</taxon>
        <taxon>Metazoa</taxon>
        <taxon>Ecdysozoa</taxon>
        <taxon>Nematoda</taxon>
        <taxon>Chromadorea</taxon>
        <taxon>Rhabditida</taxon>
        <taxon>Tylenchina</taxon>
        <taxon>Tylenchomorpha</taxon>
        <taxon>Tylenchoidea</taxon>
        <taxon>Heteroderidae</taxon>
        <taxon>Heteroderinae</taxon>
        <taxon>Globodera</taxon>
    </lineage>
</organism>
<feature type="region of interest" description="Disordered" evidence="6">
    <location>
        <begin position="167"/>
        <end position="189"/>
    </location>
</feature>
<accession>A0A183BIU3</accession>
<dbReference type="InterPro" id="IPR038330">
    <property type="entry name" value="TspO/MBR-related_sf"/>
</dbReference>
<evidence type="ECO:0000256" key="7">
    <source>
        <dbReference type="SAM" id="Phobius"/>
    </source>
</evidence>
<feature type="transmembrane region" description="Helical" evidence="7">
    <location>
        <begin position="53"/>
        <end position="76"/>
    </location>
</feature>
<reference evidence="8" key="1">
    <citation type="submission" date="2014-05" db="EMBL/GenBank/DDBJ databases">
        <title>The genome and life-stage specific transcriptomes of Globodera pallida elucidate key aspects of plant parasitism by a cyst nematode.</title>
        <authorList>
            <person name="Cotton J.A."/>
            <person name="Lilley C.J."/>
            <person name="Jones L.M."/>
            <person name="Kikuchi T."/>
            <person name="Reid A.J."/>
            <person name="Thorpe P."/>
            <person name="Tsai I.J."/>
            <person name="Beasley H."/>
            <person name="Blok V."/>
            <person name="Cock P.J.A."/>
            <person name="Van den Akker S.E."/>
            <person name="Holroyd N."/>
            <person name="Hunt M."/>
            <person name="Mantelin S."/>
            <person name="Naghra H."/>
            <person name="Pain A."/>
            <person name="Palomares-Rius J.E."/>
            <person name="Zarowiecki M."/>
            <person name="Berriman M."/>
            <person name="Jones J.T."/>
            <person name="Urwin P.E."/>
        </authorList>
    </citation>
    <scope>NUCLEOTIDE SEQUENCE [LARGE SCALE GENOMIC DNA]</scope>
    <source>
        <strain evidence="8">Lindley</strain>
    </source>
</reference>
<keyword evidence="5 7" id="KW-0472">Membrane</keyword>
<reference evidence="9" key="2">
    <citation type="submission" date="2016-06" db="UniProtKB">
        <authorList>
            <consortium name="WormBaseParasite"/>
        </authorList>
    </citation>
    <scope>IDENTIFICATION</scope>
</reference>
<dbReference type="Proteomes" id="UP000050741">
    <property type="component" value="Unassembled WGS sequence"/>
</dbReference>
<evidence type="ECO:0000313" key="8">
    <source>
        <dbReference type="Proteomes" id="UP000050741"/>
    </source>
</evidence>
<evidence type="ECO:0000256" key="6">
    <source>
        <dbReference type="SAM" id="MobiDB-lite"/>
    </source>
</evidence>
<evidence type="ECO:0000256" key="1">
    <source>
        <dbReference type="ARBA" id="ARBA00004141"/>
    </source>
</evidence>
<keyword evidence="4 7" id="KW-1133">Transmembrane helix</keyword>
<feature type="transmembrane region" description="Helical" evidence="7">
    <location>
        <begin position="88"/>
        <end position="108"/>
    </location>
</feature>
<feature type="transmembrane region" description="Helical" evidence="7">
    <location>
        <begin position="115"/>
        <end position="134"/>
    </location>
</feature>
<evidence type="ECO:0000256" key="5">
    <source>
        <dbReference type="ARBA" id="ARBA00023136"/>
    </source>
</evidence>
<protein>
    <submittedName>
        <fullName evidence="9">Tryptophan/tyrosine permease</fullName>
    </submittedName>
</protein>
<comment type="subcellular location">
    <subcellularLocation>
        <location evidence="1">Membrane</location>
        <topology evidence="1">Multi-pass membrane protein</topology>
    </subcellularLocation>
</comment>
<dbReference type="WBParaSite" id="GPLIN_000052200">
    <property type="protein sequence ID" value="GPLIN_000052200"/>
    <property type="gene ID" value="GPLIN_000052200"/>
</dbReference>
<feature type="transmembrane region" description="Helical" evidence="7">
    <location>
        <begin position="12"/>
        <end position="32"/>
    </location>
</feature>
<evidence type="ECO:0000256" key="2">
    <source>
        <dbReference type="ARBA" id="ARBA00007524"/>
    </source>
</evidence>
<name>A0A183BIU3_GLOPA</name>
<comment type="similarity">
    <text evidence="2">Belongs to the TspO/BZRP family.</text>
</comment>